<evidence type="ECO:0000256" key="3">
    <source>
        <dbReference type="ARBA" id="ARBA00022692"/>
    </source>
</evidence>
<sequence length="78" mass="8095">MAISIHDQLLTAIGGSTLVAIFNGGPPGVLYEFIVVSAFYWTMAASIAELASAIPSLASSFVHGGTLVEFGTFSQFVV</sequence>
<name>A0A9P9E344_9HYPO</name>
<evidence type="ECO:0000256" key="4">
    <source>
        <dbReference type="ARBA" id="ARBA00022989"/>
    </source>
</evidence>
<evidence type="ECO:0000256" key="5">
    <source>
        <dbReference type="ARBA" id="ARBA00023136"/>
    </source>
</evidence>
<keyword evidence="3" id="KW-0812">Transmembrane</keyword>
<comment type="subcellular location">
    <subcellularLocation>
        <location evidence="1">Membrane</location>
        <topology evidence="1">Multi-pass membrane protein</topology>
    </subcellularLocation>
</comment>
<keyword evidence="7" id="KW-1185">Reference proteome</keyword>
<comment type="caution">
    <text evidence="6">The sequence shown here is derived from an EMBL/GenBank/DDBJ whole genome shotgun (WGS) entry which is preliminary data.</text>
</comment>
<gene>
    <name evidence="6" type="ORF">B0J13DRAFT_627007</name>
</gene>
<keyword evidence="5" id="KW-0472">Membrane</keyword>
<evidence type="ECO:0000256" key="2">
    <source>
        <dbReference type="ARBA" id="ARBA00022448"/>
    </source>
</evidence>
<organism evidence="6 7">
    <name type="scientific">Dactylonectria estremocensis</name>
    <dbReference type="NCBI Taxonomy" id="1079267"/>
    <lineage>
        <taxon>Eukaryota</taxon>
        <taxon>Fungi</taxon>
        <taxon>Dikarya</taxon>
        <taxon>Ascomycota</taxon>
        <taxon>Pezizomycotina</taxon>
        <taxon>Sordariomycetes</taxon>
        <taxon>Hypocreomycetidae</taxon>
        <taxon>Hypocreales</taxon>
        <taxon>Nectriaceae</taxon>
        <taxon>Dactylonectria</taxon>
    </lineage>
</organism>
<evidence type="ECO:0000256" key="1">
    <source>
        <dbReference type="ARBA" id="ARBA00004141"/>
    </source>
</evidence>
<dbReference type="AlphaFoldDB" id="A0A9P9E344"/>
<accession>A0A9P9E344</accession>
<dbReference type="Proteomes" id="UP000717696">
    <property type="component" value="Unassembled WGS sequence"/>
</dbReference>
<reference evidence="6" key="1">
    <citation type="journal article" date="2021" name="Nat. Commun.">
        <title>Genetic determinants of endophytism in the Arabidopsis root mycobiome.</title>
        <authorList>
            <person name="Mesny F."/>
            <person name="Miyauchi S."/>
            <person name="Thiergart T."/>
            <person name="Pickel B."/>
            <person name="Atanasova L."/>
            <person name="Karlsson M."/>
            <person name="Huettel B."/>
            <person name="Barry K.W."/>
            <person name="Haridas S."/>
            <person name="Chen C."/>
            <person name="Bauer D."/>
            <person name="Andreopoulos W."/>
            <person name="Pangilinan J."/>
            <person name="LaButti K."/>
            <person name="Riley R."/>
            <person name="Lipzen A."/>
            <person name="Clum A."/>
            <person name="Drula E."/>
            <person name="Henrissat B."/>
            <person name="Kohler A."/>
            <person name="Grigoriev I.V."/>
            <person name="Martin F.M."/>
            <person name="Hacquard S."/>
        </authorList>
    </citation>
    <scope>NUCLEOTIDE SEQUENCE</scope>
    <source>
        <strain evidence="6">MPI-CAGE-AT-0021</strain>
    </source>
</reference>
<proteinExistence type="predicted"/>
<dbReference type="GO" id="GO:0006865">
    <property type="term" value="P:amino acid transport"/>
    <property type="evidence" value="ECO:0007669"/>
    <property type="project" value="InterPro"/>
</dbReference>
<evidence type="ECO:0000313" key="7">
    <source>
        <dbReference type="Proteomes" id="UP000717696"/>
    </source>
</evidence>
<dbReference type="GO" id="GO:0016020">
    <property type="term" value="C:membrane"/>
    <property type="evidence" value="ECO:0007669"/>
    <property type="project" value="UniProtKB-SubCell"/>
</dbReference>
<dbReference type="EMBL" id="JAGMUU010000020">
    <property type="protein sequence ID" value="KAH7129862.1"/>
    <property type="molecule type" value="Genomic_DNA"/>
</dbReference>
<dbReference type="InterPro" id="IPR004840">
    <property type="entry name" value="Amino_acid_permease_CS"/>
</dbReference>
<evidence type="ECO:0008006" key="8">
    <source>
        <dbReference type="Google" id="ProtNLM"/>
    </source>
</evidence>
<keyword evidence="4" id="KW-1133">Transmembrane helix</keyword>
<evidence type="ECO:0000313" key="6">
    <source>
        <dbReference type="EMBL" id="KAH7129862.1"/>
    </source>
</evidence>
<dbReference type="GO" id="GO:0055085">
    <property type="term" value="P:transmembrane transport"/>
    <property type="evidence" value="ECO:0007669"/>
    <property type="project" value="InterPro"/>
</dbReference>
<dbReference type="PROSITE" id="PS00218">
    <property type="entry name" value="AMINO_ACID_PERMEASE_1"/>
    <property type="match status" value="1"/>
</dbReference>
<dbReference type="OrthoDB" id="3900342at2759"/>
<keyword evidence="2" id="KW-0813">Transport</keyword>
<protein>
    <recommendedName>
        <fullName evidence="8">Amino acid permease/ SLC12A domain-containing protein</fullName>
    </recommendedName>
</protein>